<dbReference type="InterPro" id="IPR023346">
    <property type="entry name" value="Lysozyme-like_dom_sf"/>
</dbReference>
<dbReference type="PANTHER" id="PTHR37423:SF2">
    <property type="entry name" value="MEMBRANE-BOUND LYTIC MUREIN TRANSGLYCOSYLASE C"/>
    <property type="match status" value="1"/>
</dbReference>
<accession>A0ABX5PI24</accession>
<gene>
    <name evidence="4" type="ORF">C8J23_15018</name>
</gene>
<feature type="signal peptide" evidence="2">
    <location>
        <begin position="1"/>
        <end position="16"/>
    </location>
</feature>
<dbReference type="SUPFAM" id="SSF53955">
    <property type="entry name" value="Lysozyme-like"/>
    <property type="match status" value="1"/>
</dbReference>
<keyword evidence="5" id="KW-1185">Reference proteome</keyword>
<name>A0ABX5PI24_9GAMM</name>
<comment type="similarity">
    <text evidence="1">Belongs to the transglycosylase Slt family.</text>
</comment>
<keyword evidence="2" id="KW-0732">Signal</keyword>
<proteinExistence type="inferred from homology"/>
<evidence type="ECO:0000313" key="5">
    <source>
        <dbReference type="Proteomes" id="UP000247584"/>
    </source>
</evidence>
<comment type="caution">
    <text evidence="4">The sequence shown here is derived from an EMBL/GenBank/DDBJ whole genome shotgun (WGS) entry which is preliminary data.</text>
</comment>
<evidence type="ECO:0000256" key="1">
    <source>
        <dbReference type="ARBA" id="ARBA00007734"/>
    </source>
</evidence>
<organism evidence="4 5">
    <name type="scientific">Shewanella chilikensis</name>
    <dbReference type="NCBI Taxonomy" id="558541"/>
    <lineage>
        <taxon>Bacteria</taxon>
        <taxon>Pseudomonadati</taxon>
        <taxon>Pseudomonadota</taxon>
        <taxon>Gammaproteobacteria</taxon>
        <taxon>Alteromonadales</taxon>
        <taxon>Shewanellaceae</taxon>
        <taxon>Shewanella</taxon>
    </lineage>
</organism>
<evidence type="ECO:0000259" key="3">
    <source>
        <dbReference type="Pfam" id="PF01464"/>
    </source>
</evidence>
<evidence type="ECO:0000256" key="2">
    <source>
        <dbReference type="SAM" id="SignalP"/>
    </source>
</evidence>
<dbReference type="EMBL" id="QJSY01000050">
    <property type="protein sequence ID" value="PYE54302.1"/>
    <property type="molecule type" value="Genomic_DNA"/>
</dbReference>
<dbReference type="Proteomes" id="UP000247584">
    <property type="component" value="Unassembled WGS sequence"/>
</dbReference>
<dbReference type="Pfam" id="PF01464">
    <property type="entry name" value="SLT"/>
    <property type="match status" value="1"/>
</dbReference>
<reference evidence="4 5" key="1">
    <citation type="submission" date="2018-06" db="EMBL/GenBank/DDBJ databases">
        <title>Genomic Encyclopedia of Type Strains, Phase III (KMG-III): the genomes of soil and plant-associated and newly described type strains.</title>
        <authorList>
            <person name="Whitman W."/>
        </authorList>
    </citation>
    <scope>NUCLEOTIDE SEQUENCE [LARGE SCALE GENOMIC DNA]</scope>
    <source>
        <strain evidence="4 5">JC5</strain>
    </source>
</reference>
<dbReference type="PANTHER" id="PTHR37423">
    <property type="entry name" value="SOLUBLE LYTIC MUREIN TRANSGLYCOSYLASE-RELATED"/>
    <property type="match status" value="1"/>
</dbReference>
<dbReference type="InterPro" id="IPR000189">
    <property type="entry name" value="Transglyc_AS"/>
</dbReference>
<dbReference type="Gene3D" id="1.10.530.10">
    <property type="match status" value="1"/>
</dbReference>
<dbReference type="PROSITE" id="PS00922">
    <property type="entry name" value="TRANSGLYCOSYLASE"/>
    <property type="match status" value="1"/>
</dbReference>
<dbReference type="CDD" id="cd00254">
    <property type="entry name" value="LT-like"/>
    <property type="match status" value="1"/>
</dbReference>
<protein>
    <submittedName>
        <fullName evidence="4">Transglycosylase-like protein with SLT domain</fullName>
    </submittedName>
</protein>
<dbReference type="InterPro" id="IPR008258">
    <property type="entry name" value="Transglycosylase_SLT_dom_1"/>
</dbReference>
<feature type="chain" id="PRO_5047348366" evidence="2">
    <location>
        <begin position="17"/>
        <end position="272"/>
    </location>
</feature>
<evidence type="ECO:0000313" key="4">
    <source>
        <dbReference type="EMBL" id="PYE54302.1"/>
    </source>
</evidence>
<feature type="domain" description="Transglycosylase SLT" evidence="3">
    <location>
        <begin position="151"/>
        <end position="244"/>
    </location>
</feature>
<sequence length="272" mass="29777">MLLWLLSSALPFAALAGTEIPMPSEKATMGEEPSAMDKEHSAVGKKPSAIMGKKPFVMSENPSAIAKEPSTKPRIVARYSEHGISDSSLPKRKIYQYRQANGVMAFSDKPPGSQEYQIILYDCFACRPDSKVNWQAIPLFGSDYAAEITLAAQTYNLDPALIRAVIHAESAFNAKALSRTGAMGLMQLMPDTAKELGVSNAFVVSQNIDAGSRYLAQMLARFDGDMTQALAAYNAGPTTVSQYRGVPPYPETRAYVKRVKILLERYRNLSRA</sequence>